<dbReference type="GeneID" id="102374157"/>
<protein>
    <submittedName>
        <fullName evidence="10">Layilin isoform X4</fullName>
    </submittedName>
</protein>
<reference evidence="10" key="1">
    <citation type="submission" date="2025-08" db="UniProtKB">
        <authorList>
            <consortium name="RefSeq"/>
        </authorList>
    </citation>
    <scope>IDENTIFICATION</scope>
</reference>
<dbReference type="PANTHER" id="PTHR14789">
    <property type="entry name" value="CHONDROLECTIN VARIANT CHODLFDELTAE"/>
    <property type="match status" value="1"/>
</dbReference>
<comment type="subcellular location">
    <subcellularLocation>
        <location evidence="1">Membrane</location>
        <topology evidence="1">Single-pass type I membrane protein</topology>
    </subcellularLocation>
</comment>
<dbReference type="Gene3D" id="3.10.100.10">
    <property type="entry name" value="Mannose-Binding Protein A, subunit A"/>
    <property type="match status" value="1"/>
</dbReference>
<dbReference type="InterPro" id="IPR051505">
    <property type="entry name" value="C-type_lectin_domain"/>
</dbReference>
<evidence type="ECO:0000256" key="2">
    <source>
        <dbReference type="ARBA" id="ARBA00022692"/>
    </source>
</evidence>
<proteinExistence type="predicted"/>
<dbReference type="AlphaFoldDB" id="A0A3Q0GZ71"/>
<keyword evidence="5 7" id="KW-1133">Transmembrane helix</keyword>
<name>A0A3Q0GZ71_ALLSI</name>
<evidence type="ECO:0000256" key="4">
    <source>
        <dbReference type="ARBA" id="ARBA00022734"/>
    </source>
</evidence>
<dbReference type="InterPro" id="IPR016186">
    <property type="entry name" value="C-type_lectin-like/link_sf"/>
</dbReference>
<keyword evidence="3" id="KW-0732">Signal</keyword>
<evidence type="ECO:0000313" key="10">
    <source>
        <dbReference type="RefSeq" id="XP_025063458.1"/>
    </source>
</evidence>
<feature type="domain" description="C-type lectin" evidence="8">
    <location>
        <begin position="47"/>
        <end position="156"/>
    </location>
</feature>
<evidence type="ECO:0000259" key="8">
    <source>
        <dbReference type="PROSITE" id="PS50041"/>
    </source>
</evidence>
<keyword evidence="4" id="KW-0430">Lectin</keyword>
<accession>A0A3Q0GZ71</accession>
<organism evidence="9 10">
    <name type="scientific">Alligator sinensis</name>
    <name type="common">Chinese alligator</name>
    <dbReference type="NCBI Taxonomy" id="38654"/>
    <lineage>
        <taxon>Eukaryota</taxon>
        <taxon>Metazoa</taxon>
        <taxon>Chordata</taxon>
        <taxon>Craniata</taxon>
        <taxon>Vertebrata</taxon>
        <taxon>Euteleostomi</taxon>
        <taxon>Archelosauria</taxon>
        <taxon>Archosauria</taxon>
        <taxon>Crocodylia</taxon>
        <taxon>Alligatoridae</taxon>
        <taxon>Alligatorinae</taxon>
        <taxon>Alligator</taxon>
    </lineage>
</organism>
<dbReference type="SMART" id="SM00034">
    <property type="entry name" value="CLECT"/>
    <property type="match status" value="1"/>
</dbReference>
<dbReference type="SUPFAM" id="SSF56436">
    <property type="entry name" value="C-type lectin-like"/>
    <property type="match status" value="1"/>
</dbReference>
<dbReference type="InterPro" id="IPR001304">
    <property type="entry name" value="C-type_lectin-like"/>
</dbReference>
<evidence type="ECO:0000313" key="9">
    <source>
        <dbReference type="Proteomes" id="UP000189705"/>
    </source>
</evidence>
<sequence length="366" mass="40590">MRLRTSLESLHAPPGWRPSSALSLGSSARKTRVLNAPDGQTVCRGGTQRPCYKIVYFHDTSRRISFAEADQACRRDGGHLVSIESEAEQRLIEKFIEGLLASDGDFWIGLRRKGEDLDNSTDCQDLYAWSDGSSSGFRNWYEDEPSCGSEICVVMYHQPSAPPGVGGSLKPTSPEELIKEEAHVKDVVIGSLKPTSPGEPIKEEANVTLKEAKEPVLSLAYILIPSIPLLLLLMVVTAIFCFWLFAKRRQDRVDASPKEQDVWLSPQRPNSPNLEIYNVIKKQTEADLAGTRPDTKISSFRSPGDNMLDNLSGDYENVAVNTSESGFVTLASTESGFVTNEIYELCSDRVGRSKESTWVENEIYGY</sequence>
<dbReference type="GO" id="GO:0030246">
    <property type="term" value="F:carbohydrate binding"/>
    <property type="evidence" value="ECO:0007669"/>
    <property type="project" value="UniProtKB-KW"/>
</dbReference>
<dbReference type="Proteomes" id="UP000189705">
    <property type="component" value="Unplaced"/>
</dbReference>
<keyword evidence="9" id="KW-1185">Reference proteome</keyword>
<evidence type="ECO:0000256" key="3">
    <source>
        <dbReference type="ARBA" id="ARBA00022729"/>
    </source>
</evidence>
<dbReference type="CTD" id="143903"/>
<dbReference type="InterPro" id="IPR016187">
    <property type="entry name" value="CTDL_fold"/>
</dbReference>
<evidence type="ECO:0000256" key="1">
    <source>
        <dbReference type="ARBA" id="ARBA00004479"/>
    </source>
</evidence>
<dbReference type="GO" id="GO:0016020">
    <property type="term" value="C:membrane"/>
    <property type="evidence" value="ECO:0007669"/>
    <property type="project" value="UniProtKB-SubCell"/>
</dbReference>
<evidence type="ECO:0000256" key="7">
    <source>
        <dbReference type="SAM" id="Phobius"/>
    </source>
</evidence>
<dbReference type="GO" id="GO:0005540">
    <property type="term" value="F:hyaluronic acid binding"/>
    <property type="evidence" value="ECO:0007669"/>
    <property type="project" value="TreeGrafter"/>
</dbReference>
<feature type="transmembrane region" description="Helical" evidence="7">
    <location>
        <begin position="219"/>
        <end position="246"/>
    </location>
</feature>
<keyword evidence="6 7" id="KW-0472">Membrane</keyword>
<evidence type="ECO:0000256" key="5">
    <source>
        <dbReference type="ARBA" id="ARBA00022989"/>
    </source>
</evidence>
<gene>
    <name evidence="10" type="primary">LAYN</name>
</gene>
<evidence type="ECO:0000256" key="6">
    <source>
        <dbReference type="ARBA" id="ARBA00023136"/>
    </source>
</evidence>
<dbReference type="PROSITE" id="PS50041">
    <property type="entry name" value="C_TYPE_LECTIN_2"/>
    <property type="match status" value="1"/>
</dbReference>
<keyword evidence="2 7" id="KW-0812">Transmembrane</keyword>
<dbReference type="RefSeq" id="XP_025063458.1">
    <property type="nucleotide sequence ID" value="XM_025207673.1"/>
</dbReference>
<dbReference type="PANTHER" id="PTHR14789:SF2">
    <property type="entry name" value="LAYILIN"/>
    <property type="match status" value="1"/>
</dbReference>
<dbReference type="Pfam" id="PF00059">
    <property type="entry name" value="Lectin_C"/>
    <property type="match status" value="1"/>
</dbReference>